<sequence length="209" mass="23622">MDVLGMHSELAPGVLRLLSDSLAALTTSKRRITELEARLVATGAPSGERSSQNQSDPSKSNEASEQDPRPPQCCAQHLAKIAKIESEALNRQSRESDLQALQKDKEALEGTLEMLRREHARQQSDLSEALARKTSEIEAVRSKLGDLRAECERERKMGSELRTVCLFSLLFHCMRDWFEPLRRRWKNATWRLELKKRSLRNGGVLSTGI</sequence>
<evidence type="ECO:0000313" key="3">
    <source>
        <dbReference type="EMBL" id="KAJ7743444.1"/>
    </source>
</evidence>
<gene>
    <name evidence="3" type="ORF">DFH07DRAFT_35669</name>
</gene>
<name>A0AAD7IK78_9AGAR</name>
<organism evidence="3 4">
    <name type="scientific">Mycena maculata</name>
    <dbReference type="NCBI Taxonomy" id="230809"/>
    <lineage>
        <taxon>Eukaryota</taxon>
        <taxon>Fungi</taxon>
        <taxon>Dikarya</taxon>
        <taxon>Basidiomycota</taxon>
        <taxon>Agaricomycotina</taxon>
        <taxon>Agaricomycetes</taxon>
        <taxon>Agaricomycetidae</taxon>
        <taxon>Agaricales</taxon>
        <taxon>Marasmiineae</taxon>
        <taxon>Mycenaceae</taxon>
        <taxon>Mycena</taxon>
    </lineage>
</organism>
<proteinExistence type="predicted"/>
<dbReference type="EMBL" id="JARJLG010000112">
    <property type="protein sequence ID" value="KAJ7743444.1"/>
    <property type="molecule type" value="Genomic_DNA"/>
</dbReference>
<keyword evidence="4" id="KW-1185">Reference proteome</keyword>
<dbReference type="AlphaFoldDB" id="A0AAD7IK78"/>
<feature type="coiled-coil region" evidence="1">
    <location>
        <begin position="91"/>
        <end position="157"/>
    </location>
</feature>
<reference evidence="3" key="1">
    <citation type="submission" date="2023-03" db="EMBL/GenBank/DDBJ databases">
        <title>Massive genome expansion in bonnet fungi (Mycena s.s.) driven by repeated elements and novel gene families across ecological guilds.</title>
        <authorList>
            <consortium name="Lawrence Berkeley National Laboratory"/>
            <person name="Harder C.B."/>
            <person name="Miyauchi S."/>
            <person name="Viragh M."/>
            <person name="Kuo A."/>
            <person name="Thoen E."/>
            <person name="Andreopoulos B."/>
            <person name="Lu D."/>
            <person name="Skrede I."/>
            <person name="Drula E."/>
            <person name="Henrissat B."/>
            <person name="Morin E."/>
            <person name="Kohler A."/>
            <person name="Barry K."/>
            <person name="LaButti K."/>
            <person name="Morin E."/>
            <person name="Salamov A."/>
            <person name="Lipzen A."/>
            <person name="Mereny Z."/>
            <person name="Hegedus B."/>
            <person name="Baldrian P."/>
            <person name="Stursova M."/>
            <person name="Weitz H."/>
            <person name="Taylor A."/>
            <person name="Grigoriev I.V."/>
            <person name="Nagy L.G."/>
            <person name="Martin F."/>
            <person name="Kauserud H."/>
        </authorList>
    </citation>
    <scope>NUCLEOTIDE SEQUENCE</scope>
    <source>
        <strain evidence="3">CBHHK188m</strain>
    </source>
</reference>
<accession>A0AAD7IK78</accession>
<evidence type="ECO:0000256" key="1">
    <source>
        <dbReference type="SAM" id="Coils"/>
    </source>
</evidence>
<evidence type="ECO:0000313" key="4">
    <source>
        <dbReference type="Proteomes" id="UP001215280"/>
    </source>
</evidence>
<feature type="compositionally biased region" description="Polar residues" evidence="2">
    <location>
        <begin position="48"/>
        <end position="63"/>
    </location>
</feature>
<protein>
    <submittedName>
        <fullName evidence="3">Uncharacterized protein</fullName>
    </submittedName>
</protein>
<comment type="caution">
    <text evidence="3">The sequence shown here is derived from an EMBL/GenBank/DDBJ whole genome shotgun (WGS) entry which is preliminary data.</text>
</comment>
<keyword evidence="1" id="KW-0175">Coiled coil</keyword>
<evidence type="ECO:0000256" key="2">
    <source>
        <dbReference type="SAM" id="MobiDB-lite"/>
    </source>
</evidence>
<feature type="region of interest" description="Disordered" evidence="2">
    <location>
        <begin position="39"/>
        <end position="72"/>
    </location>
</feature>
<dbReference type="Proteomes" id="UP001215280">
    <property type="component" value="Unassembled WGS sequence"/>
</dbReference>